<name>A0A8S1KBN8_PARPR</name>
<evidence type="ECO:0000313" key="2">
    <source>
        <dbReference type="EMBL" id="CAD8052589.1"/>
    </source>
</evidence>
<dbReference type="OMA" id="TTIANIC"/>
<organism evidence="2 3">
    <name type="scientific">Paramecium primaurelia</name>
    <dbReference type="NCBI Taxonomy" id="5886"/>
    <lineage>
        <taxon>Eukaryota</taxon>
        <taxon>Sar</taxon>
        <taxon>Alveolata</taxon>
        <taxon>Ciliophora</taxon>
        <taxon>Intramacronucleata</taxon>
        <taxon>Oligohymenophorea</taxon>
        <taxon>Peniculida</taxon>
        <taxon>Parameciidae</taxon>
        <taxon>Paramecium</taxon>
    </lineage>
</organism>
<dbReference type="EMBL" id="CAJJDM010000016">
    <property type="protein sequence ID" value="CAD8052589.1"/>
    <property type="molecule type" value="Genomic_DNA"/>
</dbReference>
<comment type="caution">
    <text evidence="2">The sequence shown here is derived from an EMBL/GenBank/DDBJ whole genome shotgun (WGS) entry which is preliminary data.</text>
</comment>
<reference evidence="2" key="1">
    <citation type="submission" date="2021-01" db="EMBL/GenBank/DDBJ databases">
        <authorList>
            <consortium name="Genoscope - CEA"/>
            <person name="William W."/>
        </authorList>
    </citation>
    <scope>NUCLEOTIDE SEQUENCE</scope>
</reference>
<dbReference type="Proteomes" id="UP000688137">
    <property type="component" value="Unassembled WGS sequence"/>
</dbReference>
<feature type="compositionally biased region" description="Acidic residues" evidence="1">
    <location>
        <begin position="101"/>
        <end position="121"/>
    </location>
</feature>
<feature type="compositionally biased region" description="Polar residues" evidence="1">
    <location>
        <begin position="90"/>
        <end position="100"/>
    </location>
</feature>
<dbReference type="AlphaFoldDB" id="A0A8S1KBN8"/>
<keyword evidence="3" id="KW-1185">Reference proteome</keyword>
<gene>
    <name evidence="2" type="ORF">PPRIM_AZ9-3.1.T0190258</name>
</gene>
<evidence type="ECO:0000256" key="1">
    <source>
        <dbReference type="SAM" id="MobiDB-lite"/>
    </source>
</evidence>
<protein>
    <submittedName>
        <fullName evidence="2">Uncharacterized protein</fullName>
    </submittedName>
</protein>
<evidence type="ECO:0000313" key="3">
    <source>
        <dbReference type="Proteomes" id="UP000688137"/>
    </source>
</evidence>
<feature type="region of interest" description="Disordered" evidence="1">
    <location>
        <begin position="90"/>
        <end position="121"/>
    </location>
</feature>
<accession>A0A8S1KBN8</accession>
<sequence length="121" mass="14236">MLYTAYQNKQLKVCYDLETSNSMKILRSIKKGTTIANICEDNLSNLNMFIDRTEIDIYVKEVSNQKQIKPTLQQLLNELQIRITELQNLSQMEQEQNQSDNSDDWQPDNEQDEEDDSTQQQ</sequence>
<proteinExistence type="predicted"/>